<evidence type="ECO:0000256" key="2">
    <source>
        <dbReference type="RuleBase" id="RU361156"/>
    </source>
</evidence>
<accession>A0A7S3RIE3</accession>
<dbReference type="PROSITE" id="PS00131">
    <property type="entry name" value="CARBOXYPEPT_SER_SER"/>
    <property type="match status" value="1"/>
</dbReference>
<dbReference type="Gene3D" id="3.40.50.1820">
    <property type="entry name" value="alpha/beta hydrolase"/>
    <property type="match status" value="1"/>
</dbReference>
<evidence type="ECO:0000256" key="1">
    <source>
        <dbReference type="ARBA" id="ARBA00009431"/>
    </source>
</evidence>
<reference evidence="4" key="1">
    <citation type="submission" date="2021-01" db="EMBL/GenBank/DDBJ databases">
        <authorList>
            <person name="Corre E."/>
            <person name="Pelletier E."/>
            <person name="Niang G."/>
            <person name="Scheremetjew M."/>
            <person name="Finn R."/>
            <person name="Kale V."/>
            <person name="Holt S."/>
            <person name="Cochrane G."/>
            <person name="Meng A."/>
            <person name="Brown T."/>
            <person name="Cohen L."/>
        </authorList>
    </citation>
    <scope>NUCLEOTIDE SEQUENCE</scope>
    <source>
        <strain evidence="4">379</strain>
    </source>
</reference>
<protein>
    <recommendedName>
        <fullName evidence="2">Carboxypeptidase</fullName>
        <ecNumber evidence="2">3.4.16.-</ecNumber>
    </recommendedName>
</protein>
<keyword evidence="2" id="KW-0121">Carboxypeptidase</keyword>
<dbReference type="InterPro" id="IPR029058">
    <property type="entry name" value="AB_hydrolase_fold"/>
</dbReference>
<dbReference type="InterPro" id="IPR001563">
    <property type="entry name" value="Peptidase_S10"/>
</dbReference>
<dbReference type="PRINTS" id="PR00724">
    <property type="entry name" value="CRBOXYPTASEC"/>
</dbReference>
<dbReference type="GO" id="GO:0006508">
    <property type="term" value="P:proteolysis"/>
    <property type="evidence" value="ECO:0007669"/>
    <property type="project" value="UniProtKB-KW"/>
</dbReference>
<organism evidence="4">
    <name type="scientific">Emiliania huxleyi</name>
    <name type="common">Coccolithophore</name>
    <name type="synonym">Pontosphaera huxleyi</name>
    <dbReference type="NCBI Taxonomy" id="2903"/>
    <lineage>
        <taxon>Eukaryota</taxon>
        <taxon>Haptista</taxon>
        <taxon>Haptophyta</taxon>
        <taxon>Prymnesiophyceae</taxon>
        <taxon>Isochrysidales</taxon>
        <taxon>Noelaerhabdaceae</taxon>
        <taxon>Emiliania</taxon>
    </lineage>
</organism>
<evidence type="ECO:0000256" key="3">
    <source>
        <dbReference type="SAM" id="MobiDB-lite"/>
    </source>
</evidence>
<dbReference type="Pfam" id="PF00450">
    <property type="entry name" value="Peptidase_S10"/>
    <property type="match status" value="1"/>
</dbReference>
<evidence type="ECO:0000313" key="4">
    <source>
        <dbReference type="EMBL" id="CAE0524513.1"/>
    </source>
</evidence>
<sequence>MPAQTCHRCCLELREGTASARAPVPLAPAVGVAAPSTLRAQAGKPLVLWLTGGPGCSSLSGMFGELGPLVIGEDMHVRHNPYSWTRLANFLFIEQPAGVGFSYPQQQKIGDVVTADDTYRALVDFFARRQELHGRPFYVMGESYAGHYVPHTVAAIERGNARLPAGSPELIALAGFTIGNAYTDYRLDFGAQLPFARSHALASQEAYDAADKACGGDFAKCMTPCGGPTGSANATISPCPLKCNKECGQAFWTAMAWMLPDPRGRPGVDVYDIYANVCPLPVKMYMDSLDSTADFGEMLRMPEDSLLALVREQARLHAAQAGSAPLRGRRAATVTSPVVPECWIPAMLAYLNHAEVQRAIHVRPDKRPSHWTPCNMWLPWYDFNYESVVPLYRKWAAEGKYEILVYSGDTDTTVNFLGTNAWLATLGLKKTVDWEPWRGSDGQIAGYRSEYATAGKPIAFLSIKGAGHMVPKDRPLHALDMIERYLAGAGYDTVAQPRGTGPGGPMEPPPLCGE</sequence>
<gene>
    <name evidence="4" type="ORF">EHUX00137_LOCUS2327</name>
</gene>
<name>A0A7S3RIE3_EMIHU</name>
<proteinExistence type="inferred from homology"/>
<dbReference type="InterPro" id="IPR033124">
    <property type="entry name" value="Ser_caboxypep_his_AS"/>
</dbReference>
<dbReference type="GO" id="GO:0004185">
    <property type="term" value="F:serine-type carboxypeptidase activity"/>
    <property type="evidence" value="ECO:0007669"/>
    <property type="project" value="UniProtKB-UniRule"/>
</dbReference>
<feature type="region of interest" description="Disordered" evidence="3">
    <location>
        <begin position="493"/>
        <end position="514"/>
    </location>
</feature>
<keyword evidence="2" id="KW-0645">Protease</keyword>
<dbReference type="AlphaFoldDB" id="A0A7S3RIE3"/>
<keyword evidence="2" id="KW-0378">Hydrolase</keyword>
<dbReference type="PROSITE" id="PS00560">
    <property type="entry name" value="CARBOXYPEPT_SER_HIS"/>
    <property type="match status" value="1"/>
</dbReference>
<dbReference type="PANTHER" id="PTHR11802">
    <property type="entry name" value="SERINE PROTEASE FAMILY S10 SERINE CARBOXYPEPTIDASE"/>
    <property type="match status" value="1"/>
</dbReference>
<dbReference type="EC" id="3.4.16.-" evidence="2"/>
<dbReference type="InterPro" id="IPR018202">
    <property type="entry name" value="Ser_caboxypep_ser_AS"/>
</dbReference>
<dbReference type="PANTHER" id="PTHR11802:SF201">
    <property type="entry name" value="CARBOXYPEPTIDASE"/>
    <property type="match status" value="1"/>
</dbReference>
<comment type="similarity">
    <text evidence="1 2">Belongs to the peptidase S10 family.</text>
</comment>
<dbReference type="EMBL" id="HBIR01003286">
    <property type="protein sequence ID" value="CAE0524513.1"/>
    <property type="molecule type" value="Transcribed_RNA"/>
</dbReference>
<feature type="compositionally biased region" description="Pro residues" evidence="3">
    <location>
        <begin position="505"/>
        <end position="514"/>
    </location>
</feature>
<dbReference type="SUPFAM" id="SSF53474">
    <property type="entry name" value="alpha/beta-Hydrolases"/>
    <property type="match status" value="1"/>
</dbReference>